<comment type="caution">
    <text evidence="3">The sequence shown here is derived from an EMBL/GenBank/DDBJ whole genome shotgun (WGS) entry which is preliminary data.</text>
</comment>
<dbReference type="Proteomes" id="UP000028500">
    <property type="component" value="Unassembled WGS sequence"/>
</dbReference>
<proteinExistence type="predicted"/>
<evidence type="ECO:0000259" key="2">
    <source>
        <dbReference type="PROSITE" id="PS50943"/>
    </source>
</evidence>
<evidence type="ECO:0000313" key="3">
    <source>
        <dbReference type="EMBL" id="CDH18447.1"/>
    </source>
</evidence>
<dbReference type="EMBL" id="CBSY010000032">
    <property type="protein sequence ID" value="CDH18447.1"/>
    <property type="molecule type" value="Genomic_DNA"/>
</dbReference>
<dbReference type="AlphaFoldDB" id="A0A077PCN5"/>
<sequence length="109" mass="12207">MNTYTYSPAALTEELGQRIKQARLNTNMTQIEVAELAGVSRKVVINAEKGKIQLESLVAIMMALDLIGNIDNFLPKQELSPIQLAKLHGKKRQRASGKKMSKHEESSEW</sequence>
<dbReference type="OrthoDB" id="5593110at2"/>
<dbReference type="HOGENOM" id="CLU_153788_0_3_6"/>
<evidence type="ECO:0000313" key="4">
    <source>
        <dbReference type="Proteomes" id="UP000028500"/>
    </source>
</evidence>
<dbReference type="RefSeq" id="WP_038246002.1">
    <property type="nucleotide sequence ID" value="NZ_CAWLZI010000122.1"/>
</dbReference>
<evidence type="ECO:0000256" key="1">
    <source>
        <dbReference type="SAM" id="MobiDB-lite"/>
    </source>
</evidence>
<feature type="domain" description="HTH cro/C1-type" evidence="2">
    <location>
        <begin position="19"/>
        <end position="73"/>
    </location>
</feature>
<dbReference type="Gene3D" id="1.10.260.40">
    <property type="entry name" value="lambda repressor-like DNA-binding domains"/>
    <property type="match status" value="1"/>
</dbReference>
<dbReference type="Pfam" id="PF01381">
    <property type="entry name" value="HTH_3"/>
    <property type="match status" value="1"/>
</dbReference>
<dbReference type="PROSITE" id="PS50943">
    <property type="entry name" value="HTH_CROC1"/>
    <property type="match status" value="1"/>
</dbReference>
<dbReference type="CDD" id="cd00093">
    <property type="entry name" value="HTH_XRE"/>
    <property type="match status" value="1"/>
</dbReference>
<name>A0A077PCN5_XENBV</name>
<dbReference type="SUPFAM" id="SSF47413">
    <property type="entry name" value="lambda repressor-like DNA-binding domains"/>
    <property type="match status" value="1"/>
</dbReference>
<organism evidence="3 4">
    <name type="scientific">Xenorhabdus bovienii str. kraussei Quebec</name>
    <dbReference type="NCBI Taxonomy" id="1398203"/>
    <lineage>
        <taxon>Bacteria</taxon>
        <taxon>Pseudomonadati</taxon>
        <taxon>Pseudomonadota</taxon>
        <taxon>Gammaproteobacteria</taxon>
        <taxon>Enterobacterales</taxon>
        <taxon>Morganellaceae</taxon>
        <taxon>Xenorhabdus</taxon>
    </lineage>
</organism>
<feature type="region of interest" description="Disordered" evidence="1">
    <location>
        <begin position="85"/>
        <end position="109"/>
    </location>
</feature>
<protein>
    <submittedName>
        <fullName evidence="3">Transcriptional regulator</fullName>
    </submittedName>
</protein>
<dbReference type="SMART" id="SM00530">
    <property type="entry name" value="HTH_XRE"/>
    <property type="match status" value="1"/>
</dbReference>
<feature type="compositionally biased region" description="Basic residues" evidence="1">
    <location>
        <begin position="87"/>
        <end position="101"/>
    </location>
</feature>
<gene>
    <name evidence="3" type="ORF">XBKQ1_1270002</name>
</gene>
<dbReference type="InterPro" id="IPR010982">
    <property type="entry name" value="Lambda_DNA-bd_dom_sf"/>
</dbReference>
<accession>A0A077PCN5</accession>
<keyword evidence="4" id="KW-1185">Reference proteome</keyword>
<dbReference type="InterPro" id="IPR001387">
    <property type="entry name" value="Cro/C1-type_HTH"/>
</dbReference>
<dbReference type="GO" id="GO:0003677">
    <property type="term" value="F:DNA binding"/>
    <property type="evidence" value="ECO:0007669"/>
    <property type="project" value="InterPro"/>
</dbReference>
<reference evidence="3" key="1">
    <citation type="submission" date="2013-07" db="EMBL/GenBank/DDBJ databases">
        <title>Sub-species coevolution in mutualistic symbiosis.</title>
        <authorList>
            <person name="Murfin K."/>
            <person name="Klassen J."/>
            <person name="Lee M."/>
            <person name="Forst S."/>
            <person name="Stock P."/>
            <person name="Goodrich-Blair H."/>
        </authorList>
    </citation>
    <scope>NUCLEOTIDE SEQUENCE [LARGE SCALE GENOMIC DNA]</scope>
    <source>
        <strain evidence="3">Kraussei Quebec</strain>
    </source>
</reference>